<dbReference type="EMBL" id="SGWQ01000016">
    <property type="protein sequence ID" value="RZS30499.1"/>
    <property type="molecule type" value="Genomic_DNA"/>
</dbReference>
<keyword evidence="1" id="KW-0812">Transmembrane</keyword>
<gene>
    <name evidence="2" type="ORF">EV193_11619</name>
</gene>
<feature type="transmembrane region" description="Helical" evidence="1">
    <location>
        <begin position="43"/>
        <end position="61"/>
    </location>
</feature>
<dbReference type="Proteomes" id="UP000294257">
    <property type="component" value="Unassembled WGS sequence"/>
</dbReference>
<organism evidence="2 3">
    <name type="scientific">Herbihabitans rhizosphaerae</name>
    <dbReference type="NCBI Taxonomy" id="1872711"/>
    <lineage>
        <taxon>Bacteria</taxon>
        <taxon>Bacillati</taxon>
        <taxon>Actinomycetota</taxon>
        <taxon>Actinomycetes</taxon>
        <taxon>Pseudonocardiales</taxon>
        <taxon>Pseudonocardiaceae</taxon>
        <taxon>Herbihabitans</taxon>
    </lineage>
</organism>
<name>A0A4Q7KDQ4_9PSEU</name>
<keyword evidence="3" id="KW-1185">Reference proteome</keyword>
<keyword evidence="1" id="KW-1133">Transmembrane helix</keyword>
<accession>A0A4Q7KDQ4</accession>
<proteinExistence type="predicted"/>
<evidence type="ECO:0000313" key="2">
    <source>
        <dbReference type="EMBL" id="RZS30499.1"/>
    </source>
</evidence>
<keyword evidence="1" id="KW-0472">Membrane</keyword>
<protein>
    <submittedName>
        <fullName evidence="2">Uncharacterized protein</fullName>
    </submittedName>
</protein>
<dbReference type="AlphaFoldDB" id="A0A4Q7KDQ4"/>
<evidence type="ECO:0000256" key="1">
    <source>
        <dbReference type="SAM" id="Phobius"/>
    </source>
</evidence>
<evidence type="ECO:0000313" key="3">
    <source>
        <dbReference type="Proteomes" id="UP000294257"/>
    </source>
</evidence>
<comment type="caution">
    <text evidence="2">The sequence shown here is derived from an EMBL/GenBank/DDBJ whole genome shotgun (WGS) entry which is preliminary data.</text>
</comment>
<reference evidence="2 3" key="1">
    <citation type="submission" date="2019-02" db="EMBL/GenBank/DDBJ databases">
        <title>Genomic Encyclopedia of Type Strains, Phase IV (KMG-IV): sequencing the most valuable type-strain genomes for metagenomic binning, comparative biology and taxonomic classification.</title>
        <authorList>
            <person name="Goeker M."/>
        </authorList>
    </citation>
    <scope>NUCLEOTIDE SEQUENCE [LARGE SCALE GENOMIC DNA]</scope>
    <source>
        <strain evidence="2 3">DSM 101727</strain>
    </source>
</reference>
<sequence>MNRLYRARLALFATIMAAVGLGLSAVSQLPGVKDVAVLPVKDIGGGLFTTGLVILVVDYLISRNLIMAFLADPDAMNRIASPDMVDRIIESGLDSRLNDPVLARDLYTDLREHVIDVDERRYDTHVSITLTPWQNGPAEGEGAMFVATVRWDYRVTGRTGVHRFACVGDAGEYRQLLRDPTVTKVVHMDPRTGLDPGAADVFELVEFTINGVSQRIEHRRRDGGQVFSAESPDVGGGERHVSYTYRALTPRHGHLFYIDIDRPTHGIRADFTHHDCGIRYVNVPDFLGSPRDPWVHRSPETSSTSVISLSHDGWILPKTGITYTWTLHDELRSGGPAGH</sequence>